<dbReference type="InterPro" id="IPR003661">
    <property type="entry name" value="HisK_dim/P_dom"/>
</dbReference>
<evidence type="ECO:0000256" key="7">
    <source>
        <dbReference type="ARBA" id="ARBA00022840"/>
    </source>
</evidence>
<dbReference type="Gene3D" id="3.40.50.2300">
    <property type="match status" value="1"/>
</dbReference>
<dbReference type="InterPro" id="IPR005467">
    <property type="entry name" value="His_kinase_dom"/>
</dbReference>
<evidence type="ECO:0000259" key="16">
    <source>
        <dbReference type="PROSITE" id="PS50113"/>
    </source>
</evidence>
<dbReference type="PANTHER" id="PTHR45339:SF1">
    <property type="entry name" value="HYBRID SIGNAL TRANSDUCTION HISTIDINE KINASE J"/>
    <property type="match status" value="1"/>
</dbReference>
<dbReference type="HOGENOM" id="CLU_000445_114_15_7"/>
<dbReference type="Pfam" id="PF00072">
    <property type="entry name" value="Response_reg"/>
    <property type="match status" value="1"/>
</dbReference>
<feature type="domain" description="PAS" evidence="15">
    <location>
        <begin position="142"/>
        <end position="185"/>
    </location>
</feature>
<dbReference type="InterPro" id="IPR036097">
    <property type="entry name" value="HisK_dim/P_sf"/>
</dbReference>
<evidence type="ECO:0000259" key="15">
    <source>
        <dbReference type="PROSITE" id="PS50112"/>
    </source>
</evidence>
<dbReference type="CDD" id="cd16922">
    <property type="entry name" value="HATPase_EvgS-ArcB-TorS-like"/>
    <property type="match status" value="1"/>
</dbReference>
<dbReference type="Pfam" id="PF02518">
    <property type="entry name" value="HATPase_c"/>
    <property type="match status" value="1"/>
</dbReference>
<feature type="domain" description="PAS" evidence="15">
    <location>
        <begin position="269"/>
        <end position="342"/>
    </location>
</feature>
<comment type="subunit">
    <text evidence="9">At low DSF concentrations, interacts with RpfF.</text>
</comment>
<evidence type="ECO:0000256" key="9">
    <source>
        <dbReference type="ARBA" id="ARBA00064003"/>
    </source>
</evidence>
<dbReference type="OrthoDB" id="9812395at2"/>
<feature type="domain" description="PAC" evidence="16">
    <location>
        <begin position="218"/>
        <end position="268"/>
    </location>
</feature>
<dbReference type="InterPro" id="IPR013655">
    <property type="entry name" value="PAS_fold_3"/>
</dbReference>
<dbReference type="RefSeq" id="WP_015862400.1">
    <property type="nucleotide sequence ID" value="NC_012796.1"/>
</dbReference>
<gene>
    <name evidence="17" type="ordered locus">DMR_37680</name>
</gene>
<keyword evidence="12" id="KW-0175">Coiled coil</keyword>
<dbReference type="SUPFAM" id="SSF55874">
    <property type="entry name" value="ATPase domain of HSP90 chaperone/DNA topoisomerase II/histidine kinase"/>
    <property type="match status" value="1"/>
</dbReference>
<dbReference type="CDD" id="cd00130">
    <property type="entry name" value="PAS"/>
    <property type="match status" value="2"/>
</dbReference>
<dbReference type="Gene3D" id="3.30.450.20">
    <property type="entry name" value="PAS domain"/>
    <property type="match status" value="2"/>
</dbReference>
<keyword evidence="8" id="KW-0902">Two-component regulatory system</keyword>
<dbReference type="PANTHER" id="PTHR45339">
    <property type="entry name" value="HYBRID SIGNAL TRANSDUCTION HISTIDINE KINASE J"/>
    <property type="match status" value="1"/>
</dbReference>
<dbReference type="Pfam" id="PF00512">
    <property type="entry name" value="HisKA"/>
    <property type="match status" value="1"/>
</dbReference>
<keyword evidence="18" id="KW-1185">Reference proteome</keyword>
<dbReference type="SUPFAM" id="SSF52172">
    <property type="entry name" value="CheY-like"/>
    <property type="match status" value="1"/>
</dbReference>
<evidence type="ECO:0000313" key="17">
    <source>
        <dbReference type="EMBL" id="BAH77259.1"/>
    </source>
</evidence>
<dbReference type="InterPro" id="IPR004358">
    <property type="entry name" value="Sig_transdc_His_kin-like_C"/>
</dbReference>
<comment type="catalytic activity">
    <reaction evidence="1">
        <text>ATP + protein L-histidine = ADP + protein N-phospho-L-histidine.</text>
        <dbReference type="EC" id="2.7.13.3"/>
    </reaction>
</comment>
<keyword evidence="7" id="KW-0067">ATP-binding</keyword>
<evidence type="ECO:0000256" key="1">
    <source>
        <dbReference type="ARBA" id="ARBA00000085"/>
    </source>
</evidence>
<dbReference type="InterPro" id="IPR036890">
    <property type="entry name" value="HATPase_C_sf"/>
</dbReference>
<dbReference type="InterPro" id="IPR011006">
    <property type="entry name" value="CheY-like_superfamily"/>
</dbReference>
<dbReference type="STRING" id="573370.DMR_37680"/>
<dbReference type="SUPFAM" id="SSF55785">
    <property type="entry name" value="PYP-like sensor domain (PAS domain)"/>
    <property type="match status" value="3"/>
</dbReference>
<keyword evidence="5" id="KW-0547">Nucleotide-binding</keyword>
<protein>
    <recommendedName>
        <fullName evidence="10">Sensory/regulatory protein RpfC</fullName>
        <ecNumber evidence="2">2.7.13.3</ecNumber>
    </recommendedName>
</protein>
<proteinExistence type="predicted"/>
<dbReference type="GO" id="GO:0005524">
    <property type="term" value="F:ATP binding"/>
    <property type="evidence" value="ECO:0007669"/>
    <property type="project" value="UniProtKB-KW"/>
</dbReference>
<feature type="coiled-coil region" evidence="12">
    <location>
        <begin position="394"/>
        <end position="452"/>
    </location>
</feature>
<dbReference type="PRINTS" id="PR00344">
    <property type="entry name" value="BCTRLSENSOR"/>
</dbReference>
<dbReference type="EC" id="2.7.13.3" evidence="2"/>
<dbReference type="FunFam" id="1.10.287.130:FF:000002">
    <property type="entry name" value="Two-component osmosensing histidine kinase"/>
    <property type="match status" value="1"/>
</dbReference>
<evidence type="ECO:0000256" key="5">
    <source>
        <dbReference type="ARBA" id="ARBA00022741"/>
    </source>
</evidence>
<dbReference type="Proteomes" id="UP000009071">
    <property type="component" value="Chromosome"/>
</dbReference>
<evidence type="ECO:0000256" key="10">
    <source>
        <dbReference type="ARBA" id="ARBA00068150"/>
    </source>
</evidence>
<dbReference type="SMART" id="SM00086">
    <property type="entry name" value="PAC"/>
    <property type="match status" value="2"/>
</dbReference>
<dbReference type="SUPFAM" id="SSF47384">
    <property type="entry name" value="Homodimeric domain of signal transducing histidine kinase"/>
    <property type="match status" value="1"/>
</dbReference>
<organism evidence="17 18">
    <name type="scientific">Solidesulfovibrio magneticus (strain ATCC 700980 / DSM 13731 / RS-1)</name>
    <name type="common">Desulfovibrio magneticus</name>
    <dbReference type="NCBI Taxonomy" id="573370"/>
    <lineage>
        <taxon>Bacteria</taxon>
        <taxon>Pseudomonadati</taxon>
        <taxon>Thermodesulfobacteriota</taxon>
        <taxon>Desulfovibrionia</taxon>
        <taxon>Desulfovibrionales</taxon>
        <taxon>Desulfovibrionaceae</taxon>
        <taxon>Solidesulfovibrio</taxon>
    </lineage>
</organism>
<dbReference type="PROSITE" id="PS50113">
    <property type="entry name" value="PAC"/>
    <property type="match status" value="2"/>
</dbReference>
<accession>C4XMD4</accession>
<dbReference type="SMART" id="SM00448">
    <property type="entry name" value="REC"/>
    <property type="match status" value="1"/>
</dbReference>
<dbReference type="InterPro" id="IPR001789">
    <property type="entry name" value="Sig_transdc_resp-reg_receiver"/>
</dbReference>
<evidence type="ECO:0000256" key="6">
    <source>
        <dbReference type="ARBA" id="ARBA00022777"/>
    </source>
</evidence>
<dbReference type="PROSITE" id="PS50112">
    <property type="entry name" value="PAS"/>
    <property type="match status" value="2"/>
</dbReference>
<dbReference type="Pfam" id="PF08447">
    <property type="entry name" value="PAS_3"/>
    <property type="match status" value="1"/>
</dbReference>
<dbReference type="InterPro" id="IPR001610">
    <property type="entry name" value="PAC"/>
</dbReference>
<dbReference type="EMBL" id="AP010904">
    <property type="protein sequence ID" value="BAH77259.1"/>
    <property type="molecule type" value="Genomic_DNA"/>
</dbReference>
<name>C4XMD4_SOLM1</name>
<evidence type="ECO:0000256" key="3">
    <source>
        <dbReference type="ARBA" id="ARBA00022553"/>
    </source>
</evidence>
<reference evidence="17 18" key="1">
    <citation type="journal article" date="2009" name="Genome Res.">
        <title>Whole genome sequence of Desulfovibrio magneticus strain RS-1 revealed common gene clusters in magnetotactic bacteria.</title>
        <authorList>
            <person name="Nakazawa H."/>
            <person name="Arakaki A."/>
            <person name="Narita-Yamada S."/>
            <person name="Yashiro I."/>
            <person name="Jinno K."/>
            <person name="Aoki N."/>
            <person name="Tsuruyama A."/>
            <person name="Okamura Y."/>
            <person name="Tanikawa S."/>
            <person name="Fujita N."/>
            <person name="Takeyama H."/>
            <person name="Matsunaga T."/>
        </authorList>
    </citation>
    <scope>NUCLEOTIDE SEQUENCE [LARGE SCALE GENOMIC DNA]</scope>
    <source>
        <strain evidence="18">ATCC 700980 / DSM 13731 / RS-1</strain>
    </source>
</reference>
<evidence type="ECO:0000259" key="13">
    <source>
        <dbReference type="PROSITE" id="PS50109"/>
    </source>
</evidence>
<dbReference type="Pfam" id="PF13426">
    <property type="entry name" value="PAS_9"/>
    <property type="match status" value="1"/>
</dbReference>
<sequence>MPPTPRPENREPLTAEHAKILLAAAGDIAAILAPDGRIQDIGAPGAALLGPDEAHLAGTDFMEHLAPGDGRDRLRHAFAAIQGGAVPPKPMAADLLTAGGSISLFWSMTSLPGPGGRPKAVLISGRLPVSSCPPLAEGACESEADYRAVFNAASDAIFIQDAATGIFLDANDRAVSLYGYARDELRRLDPERLSSGFPPYTLADALINLGQAAAGQPRLFDWLARDKAGRLFWVEVSLRGMDTGRPGRVIAVVRDISERKTTERALRESEKKFRQLAEAIGEVFWLGSPDWKRIYYISPAYERLWGHTTKSLYDAPMSWLDAVHPDDRDRVLRYIADLAGRPLRPGQFPEYRIVRPDGSMRWIAARIFPVIDDAGVVYRVAGIAEDITDRVLSRQDLERVNERLEDMVRERTRTLNRMNQELIHEVTERREAEAAMAQAKEAAEAASQAKSEFLANMSHEIRTPMNGILGMAQVLGQTDLDAAQASYLRDIEDSAASLLKLINDILDFSKIEADRLELAQEPFSLRGLLSLIEASLGVLAREKGLGLSVEVAPETPDILIGDADRLRQVLVNLVGNAIKFTTRGGIVISARPAEPDPDVTLPGEAETTEATREILFSVSDTGIGIRPEDAGRIFEAFTQADGSYTRRFGGTGLGLAISRRLARLMGGDISLDSEPGQGSTFTLSARFGLDNTPDETADAVPRLREGHDEDSVAAIRQACRLQDDLRLLVADDNRVNRDVLAALLGRLGCRIAVAEDGRQALAAAAAEDFDLILMDVQMPGLDGLAAARAIRALPDPRRSRVFIAAITAHALPGDRERCLAAGMDDYLAKPLGQADLARVIAAAALAARRHRAAED</sequence>
<dbReference type="AlphaFoldDB" id="C4XMD4"/>
<evidence type="ECO:0000256" key="2">
    <source>
        <dbReference type="ARBA" id="ARBA00012438"/>
    </source>
</evidence>
<dbReference type="SMART" id="SM00388">
    <property type="entry name" value="HisKA"/>
    <property type="match status" value="1"/>
</dbReference>
<dbReference type="NCBIfam" id="TIGR00229">
    <property type="entry name" value="sensory_box"/>
    <property type="match status" value="2"/>
</dbReference>
<dbReference type="CDD" id="cd17546">
    <property type="entry name" value="REC_hyHK_CKI1_RcsC-like"/>
    <property type="match status" value="1"/>
</dbReference>
<feature type="domain" description="PAC" evidence="16">
    <location>
        <begin position="347"/>
        <end position="399"/>
    </location>
</feature>
<dbReference type="GO" id="GO:0000155">
    <property type="term" value="F:phosphorelay sensor kinase activity"/>
    <property type="evidence" value="ECO:0007669"/>
    <property type="project" value="InterPro"/>
</dbReference>
<evidence type="ECO:0000259" key="14">
    <source>
        <dbReference type="PROSITE" id="PS50110"/>
    </source>
</evidence>
<keyword evidence="4" id="KW-0808">Transferase</keyword>
<dbReference type="PROSITE" id="PS50110">
    <property type="entry name" value="RESPONSE_REGULATORY"/>
    <property type="match status" value="1"/>
</dbReference>
<feature type="domain" description="Response regulatory" evidence="14">
    <location>
        <begin position="726"/>
        <end position="844"/>
    </location>
</feature>
<dbReference type="InterPro" id="IPR000700">
    <property type="entry name" value="PAS-assoc_C"/>
</dbReference>
<evidence type="ECO:0000313" key="18">
    <source>
        <dbReference type="Proteomes" id="UP000009071"/>
    </source>
</evidence>
<dbReference type="InterPro" id="IPR003594">
    <property type="entry name" value="HATPase_dom"/>
</dbReference>
<dbReference type="PROSITE" id="PS50109">
    <property type="entry name" value="HIS_KIN"/>
    <property type="match status" value="1"/>
</dbReference>
<feature type="modified residue" description="4-aspartylphosphate" evidence="11">
    <location>
        <position position="775"/>
    </location>
</feature>
<dbReference type="InterPro" id="IPR035965">
    <property type="entry name" value="PAS-like_dom_sf"/>
</dbReference>
<dbReference type="FunFam" id="3.30.565.10:FF:000010">
    <property type="entry name" value="Sensor histidine kinase RcsC"/>
    <property type="match status" value="1"/>
</dbReference>
<dbReference type="Gene3D" id="3.30.565.10">
    <property type="entry name" value="Histidine kinase-like ATPase, C-terminal domain"/>
    <property type="match status" value="1"/>
</dbReference>
<dbReference type="eggNOG" id="COG4251">
    <property type="taxonomic scope" value="Bacteria"/>
</dbReference>
<dbReference type="SMART" id="SM00387">
    <property type="entry name" value="HATPase_c"/>
    <property type="match status" value="1"/>
</dbReference>
<dbReference type="SMART" id="SM00091">
    <property type="entry name" value="PAS"/>
    <property type="match status" value="3"/>
</dbReference>
<keyword evidence="6" id="KW-0418">Kinase</keyword>
<evidence type="ECO:0000256" key="11">
    <source>
        <dbReference type="PROSITE-ProRule" id="PRU00169"/>
    </source>
</evidence>
<keyword evidence="3 11" id="KW-0597">Phosphoprotein</keyword>
<evidence type="ECO:0000256" key="4">
    <source>
        <dbReference type="ARBA" id="ARBA00022679"/>
    </source>
</evidence>
<evidence type="ECO:0000256" key="8">
    <source>
        <dbReference type="ARBA" id="ARBA00023012"/>
    </source>
</evidence>
<dbReference type="CDD" id="cd00082">
    <property type="entry name" value="HisKA"/>
    <property type="match status" value="1"/>
</dbReference>
<dbReference type="Gene3D" id="1.10.287.130">
    <property type="match status" value="1"/>
</dbReference>
<feature type="domain" description="Histidine kinase" evidence="13">
    <location>
        <begin position="456"/>
        <end position="689"/>
    </location>
</feature>
<dbReference type="KEGG" id="dma:DMR_37680"/>
<evidence type="ECO:0000256" key="12">
    <source>
        <dbReference type="SAM" id="Coils"/>
    </source>
</evidence>
<dbReference type="InterPro" id="IPR000014">
    <property type="entry name" value="PAS"/>
</dbReference>